<dbReference type="AlphaFoldDB" id="A0A1D6LAH5"/>
<dbReference type="Gene3D" id="3.40.50.1820">
    <property type="entry name" value="alpha/beta hydrolase"/>
    <property type="match status" value="1"/>
</dbReference>
<proteinExistence type="inferred from homology"/>
<keyword evidence="1 4" id="KW-0378">Hydrolase</keyword>
<evidence type="ECO:0000259" key="3">
    <source>
        <dbReference type="Pfam" id="PF00561"/>
    </source>
</evidence>
<dbReference type="InterPro" id="IPR000073">
    <property type="entry name" value="AB_hydrolase_1"/>
</dbReference>
<dbReference type="SUPFAM" id="SSF53474">
    <property type="entry name" value="alpha/beta-Hydrolases"/>
    <property type="match status" value="1"/>
</dbReference>
<comment type="similarity">
    <text evidence="2">Belongs to the AB hydrolase superfamily. Epoxide hydrolase family.</text>
</comment>
<dbReference type="PRINTS" id="PR00412">
    <property type="entry name" value="EPOXHYDRLASE"/>
</dbReference>
<gene>
    <name evidence="4" type="ORF">ZEAMMB73_Zm00001d034740</name>
</gene>
<dbReference type="EMBL" id="CM007647">
    <property type="protein sequence ID" value="ONM11128.1"/>
    <property type="molecule type" value="Genomic_DNA"/>
</dbReference>
<dbReference type="GO" id="GO:0016787">
    <property type="term" value="F:hydrolase activity"/>
    <property type="evidence" value="ECO:0007669"/>
    <property type="project" value="UniProtKB-KW"/>
</dbReference>
<reference evidence="4" key="1">
    <citation type="submission" date="2015-12" db="EMBL/GenBank/DDBJ databases">
        <title>Update maize B73 reference genome by single molecule sequencing technologies.</title>
        <authorList>
            <consortium name="Maize Genome Sequencing Project"/>
            <person name="Ware D."/>
        </authorList>
    </citation>
    <scope>NUCLEOTIDE SEQUENCE [LARGE SCALE GENOMIC DNA]</scope>
    <source>
        <tissue evidence="4">Seedling</tissue>
    </source>
</reference>
<dbReference type="ExpressionAtlas" id="A0A1D6LAH5">
    <property type="expression patterns" value="baseline and differential"/>
</dbReference>
<dbReference type="InterPro" id="IPR029058">
    <property type="entry name" value="AB_hydrolase_fold"/>
</dbReference>
<dbReference type="InterPro" id="IPR000639">
    <property type="entry name" value="Epox_hydrolase-like"/>
</dbReference>
<feature type="domain" description="AB hydrolase-1" evidence="3">
    <location>
        <begin position="29"/>
        <end position="130"/>
    </location>
</feature>
<dbReference type="PANTHER" id="PTHR43329">
    <property type="entry name" value="EPOXIDE HYDROLASE"/>
    <property type="match status" value="1"/>
</dbReference>
<organism evidence="4">
    <name type="scientific">Zea mays</name>
    <name type="common">Maize</name>
    <dbReference type="NCBI Taxonomy" id="4577"/>
    <lineage>
        <taxon>Eukaryota</taxon>
        <taxon>Viridiplantae</taxon>
        <taxon>Streptophyta</taxon>
        <taxon>Embryophyta</taxon>
        <taxon>Tracheophyta</taxon>
        <taxon>Spermatophyta</taxon>
        <taxon>Magnoliopsida</taxon>
        <taxon>Liliopsida</taxon>
        <taxon>Poales</taxon>
        <taxon>Poaceae</taxon>
        <taxon>PACMAD clade</taxon>
        <taxon>Panicoideae</taxon>
        <taxon>Andropogonodae</taxon>
        <taxon>Andropogoneae</taxon>
        <taxon>Tripsacinae</taxon>
        <taxon>Zea</taxon>
    </lineage>
</organism>
<dbReference type="PRINTS" id="PR00111">
    <property type="entry name" value="ABHYDROLASE"/>
</dbReference>
<dbReference type="Pfam" id="PF00561">
    <property type="entry name" value="Abhydrolase_1"/>
    <property type="match status" value="1"/>
</dbReference>
<name>A0A1D6LAH5_MAIZE</name>
<evidence type="ECO:0000256" key="1">
    <source>
        <dbReference type="ARBA" id="ARBA00022801"/>
    </source>
</evidence>
<sequence length="251" mass="28047">MAAVRHRQLEANGITMHVAEAGPVNASAPAVLFVHGFPELWYSWRHQMGYLAARGYRCVAPDLRGYGGTTAPPEPNSYTVFHIVGDIVALLDALHLPQVFVVGHDWGAIVSWNLCLLRPDRVRALVNLSVAFMPRRPGVKPLEYFRAAYGDEYYVCRFQEPGLEAEFATFDLKSFFTLALTLRATGSSAMDLRKMQTYSKQMVLPSWLSEEDVSYLASVYSKTGFAGGVNYYRCLDLSKGASSNQVHRWGR</sequence>
<accession>A0A1D6LAH5</accession>
<evidence type="ECO:0000256" key="2">
    <source>
        <dbReference type="ARBA" id="ARBA00038334"/>
    </source>
</evidence>
<evidence type="ECO:0000313" key="4">
    <source>
        <dbReference type="EMBL" id="ONM11128.1"/>
    </source>
</evidence>
<protein>
    <submittedName>
        <fullName evidence="4">Soluble epoxide hydrolase</fullName>
    </submittedName>
</protein>